<sequence length="275" mass="31268">MSGTTSARMEEDPLPCGMTGKRVLIVYAHQEPKSMNGSLKDAAVMELGNQGCQVTVSDLYAMNFEPRATKKDFEGPLNNSNFFNYGVEAHTAYKKGFLSSDVVEEQKKVREADLIIFQNQISQNFYSSPKSLLYCTRWSSKAMSVKFPLYWFSVPAIMKGWMDRVLCQGFAFDFPECFDRGFLQNKLALISFTTGGDAELYSKTGLSGDIKYILWPLQHGVLHFCGFKVLAPQISFAPEYTSEEKRKEMVASWASRLETIWKEKPINCTPSWYFE</sequence>
<evidence type="ECO:0000259" key="3">
    <source>
        <dbReference type="Pfam" id="PF02525"/>
    </source>
</evidence>
<dbReference type="Bgee" id="ENSMODG00000008493">
    <property type="expression patterns" value="Expressed in hindlimb bud and 21 other cell types or tissues"/>
</dbReference>
<organism evidence="4 5">
    <name type="scientific">Monodelphis domestica</name>
    <name type="common">Gray short-tailed opossum</name>
    <dbReference type="NCBI Taxonomy" id="13616"/>
    <lineage>
        <taxon>Eukaryota</taxon>
        <taxon>Metazoa</taxon>
        <taxon>Chordata</taxon>
        <taxon>Craniata</taxon>
        <taxon>Vertebrata</taxon>
        <taxon>Euteleostomi</taxon>
        <taxon>Mammalia</taxon>
        <taxon>Metatheria</taxon>
        <taxon>Didelphimorphia</taxon>
        <taxon>Didelphidae</taxon>
        <taxon>Monodelphis</taxon>
    </lineage>
</organism>
<dbReference type="PANTHER" id="PTHR10204:SF33">
    <property type="entry name" value="RIBOSYLDIHYDRONICOTINAMIDE DEHYDROGENASE [QUINONE]"/>
    <property type="match status" value="1"/>
</dbReference>
<dbReference type="AlphaFoldDB" id="A0A5F8H7I9"/>
<evidence type="ECO:0000256" key="2">
    <source>
        <dbReference type="ARBA" id="ARBA00023002"/>
    </source>
</evidence>
<keyword evidence="5" id="KW-1185">Reference proteome</keyword>
<evidence type="ECO:0000313" key="4">
    <source>
        <dbReference type="Ensembl" id="ENSMODP00000055913.1"/>
    </source>
</evidence>
<dbReference type="GO" id="GO:0005829">
    <property type="term" value="C:cytosol"/>
    <property type="evidence" value="ECO:0000318"/>
    <property type="project" value="GO_Central"/>
</dbReference>
<gene>
    <name evidence="4" type="primary">LOC100028625</name>
</gene>
<dbReference type="GO" id="GO:0003955">
    <property type="term" value="F:NAD(P)H dehydrogenase (quinone) activity"/>
    <property type="evidence" value="ECO:0000318"/>
    <property type="project" value="GO_Central"/>
</dbReference>
<keyword evidence="2" id="KW-0560">Oxidoreductase</keyword>
<reference evidence="4" key="3">
    <citation type="submission" date="2025-09" db="UniProtKB">
        <authorList>
            <consortium name="Ensembl"/>
        </authorList>
    </citation>
    <scope>IDENTIFICATION</scope>
</reference>
<comment type="similarity">
    <text evidence="1">Belongs to the NAD(P)H dehydrogenase (quinone) family.</text>
</comment>
<dbReference type="GeneTree" id="ENSGT00940000156563"/>
<dbReference type="PANTHER" id="PTHR10204">
    <property type="entry name" value="NAD P H OXIDOREDUCTASE-RELATED"/>
    <property type="match status" value="1"/>
</dbReference>
<dbReference type="InterPro" id="IPR003680">
    <property type="entry name" value="Flavodoxin_fold"/>
</dbReference>
<reference evidence="4" key="2">
    <citation type="submission" date="2025-08" db="UniProtKB">
        <authorList>
            <consortium name="Ensembl"/>
        </authorList>
    </citation>
    <scope>IDENTIFICATION</scope>
</reference>
<name>A0A5F8H7I9_MONDO</name>
<dbReference type="Gene3D" id="3.40.50.360">
    <property type="match status" value="2"/>
</dbReference>
<dbReference type="InterPro" id="IPR029039">
    <property type="entry name" value="Flavoprotein-like_sf"/>
</dbReference>
<dbReference type="InParanoid" id="A0A5F8H7I9"/>
<dbReference type="OMA" id="GREHMFG"/>
<accession>A0A5F8H7I9</accession>
<evidence type="ECO:0000313" key="5">
    <source>
        <dbReference type="Proteomes" id="UP000002280"/>
    </source>
</evidence>
<dbReference type="InterPro" id="IPR051545">
    <property type="entry name" value="NAD(P)H_dehydrogenase_qn"/>
</dbReference>
<protein>
    <submittedName>
        <fullName evidence="4">Ribosyldihydronicotinamide dehydrogenase [quinone]</fullName>
    </submittedName>
</protein>
<dbReference type="SUPFAM" id="SSF52218">
    <property type="entry name" value="Flavoproteins"/>
    <property type="match status" value="1"/>
</dbReference>
<dbReference type="Proteomes" id="UP000002280">
    <property type="component" value="Chromosome 3"/>
</dbReference>
<dbReference type="FunFam" id="3.40.50.360:FF:000054">
    <property type="entry name" value="NAD(P)H dehydrogenase, quinone 1"/>
    <property type="match status" value="1"/>
</dbReference>
<dbReference type="STRING" id="13616.ENSMODP00000055913"/>
<feature type="domain" description="Flavodoxin-like fold" evidence="3">
    <location>
        <begin position="21"/>
        <end position="118"/>
    </location>
</feature>
<dbReference type="Pfam" id="PF02525">
    <property type="entry name" value="Flavodoxin_2"/>
    <property type="match status" value="2"/>
</dbReference>
<proteinExistence type="inferred from homology"/>
<reference evidence="4 5" key="1">
    <citation type="journal article" date="2007" name="Nature">
        <title>Genome of the marsupial Monodelphis domestica reveals innovation in non-coding sequences.</title>
        <authorList>
            <person name="Mikkelsen T.S."/>
            <person name="Wakefield M.J."/>
            <person name="Aken B."/>
            <person name="Amemiya C.T."/>
            <person name="Chang J.L."/>
            <person name="Duke S."/>
            <person name="Garber M."/>
            <person name="Gentles A.J."/>
            <person name="Goodstadt L."/>
            <person name="Heger A."/>
            <person name="Jurka J."/>
            <person name="Kamal M."/>
            <person name="Mauceli E."/>
            <person name="Searle S.M."/>
            <person name="Sharpe T."/>
            <person name="Baker M.L."/>
            <person name="Batzer M.A."/>
            <person name="Benos P.V."/>
            <person name="Belov K."/>
            <person name="Clamp M."/>
            <person name="Cook A."/>
            <person name="Cuff J."/>
            <person name="Das R."/>
            <person name="Davidow L."/>
            <person name="Deakin J.E."/>
            <person name="Fazzari M.J."/>
            <person name="Glass J.L."/>
            <person name="Grabherr M."/>
            <person name="Greally J.M."/>
            <person name="Gu W."/>
            <person name="Hore T.A."/>
            <person name="Huttley G.A."/>
            <person name="Kleber M."/>
            <person name="Jirtle R.L."/>
            <person name="Koina E."/>
            <person name="Lee J.T."/>
            <person name="Mahony S."/>
            <person name="Marra M.A."/>
            <person name="Miller R.D."/>
            <person name="Nicholls R.D."/>
            <person name="Oda M."/>
            <person name="Papenfuss A.T."/>
            <person name="Parra Z.E."/>
            <person name="Pollock D.D."/>
            <person name="Ray D.A."/>
            <person name="Schein J.E."/>
            <person name="Speed T.P."/>
            <person name="Thompson K."/>
            <person name="VandeBerg J.L."/>
            <person name="Wade C.M."/>
            <person name="Walker J.A."/>
            <person name="Waters P.D."/>
            <person name="Webber C."/>
            <person name="Weidman J.R."/>
            <person name="Xie X."/>
            <person name="Zody M.C."/>
            <person name="Baldwin J."/>
            <person name="Abdouelleil A."/>
            <person name="Abdulkadir J."/>
            <person name="Abebe A."/>
            <person name="Abera B."/>
            <person name="Abreu J."/>
            <person name="Acer S.C."/>
            <person name="Aftuck L."/>
            <person name="Alexander A."/>
            <person name="An P."/>
            <person name="Anderson E."/>
            <person name="Anderson S."/>
            <person name="Arachi H."/>
            <person name="Azer M."/>
            <person name="Bachantsang P."/>
            <person name="Barry A."/>
            <person name="Bayul T."/>
            <person name="Berlin A."/>
            <person name="Bessette D."/>
            <person name="Bloom T."/>
            <person name="Bloom T."/>
            <person name="Boguslavskiy L."/>
            <person name="Bonnet C."/>
            <person name="Boukhgalter B."/>
            <person name="Bourzgui I."/>
            <person name="Brown A."/>
            <person name="Cahill P."/>
            <person name="Channer S."/>
            <person name="Cheshatsang Y."/>
            <person name="Chuda L."/>
            <person name="Citroen M."/>
            <person name="Collymore A."/>
            <person name="Cooke P."/>
            <person name="Costello M."/>
            <person name="D'Aco K."/>
            <person name="Daza R."/>
            <person name="De Haan G."/>
            <person name="DeGray S."/>
            <person name="DeMaso C."/>
            <person name="Dhargay N."/>
            <person name="Dooley K."/>
            <person name="Dooley E."/>
            <person name="Doricent M."/>
            <person name="Dorje P."/>
            <person name="Dorjee K."/>
            <person name="Dupes A."/>
            <person name="Elong R."/>
            <person name="Falk J."/>
            <person name="Farina A."/>
            <person name="Faro S."/>
            <person name="Ferguson D."/>
            <person name="Fisher S."/>
            <person name="Foley C.D."/>
            <person name="Franke A."/>
            <person name="Friedrich D."/>
            <person name="Gadbois L."/>
            <person name="Gearin G."/>
            <person name="Gearin C.R."/>
            <person name="Giannoukos G."/>
            <person name="Goode T."/>
            <person name="Graham J."/>
            <person name="Grandbois E."/>
            <person name="Grewal S."/>
            <person name="Gyaltsen K."/>
            <person name="Hafez N."/>
            <person name="Hagos B."/>
            <person name="Hall J."/>
            <person name="Henson C."/>
            <person name="Hollinger A."/>
            <person name="Honan T."/>
            <person name="Huard M.D."/>
            <person name="Hughes L."/>
            <person name="Hurhula B."/>
            <person name="Husby M.E."/>
            <person name="Kamat A."/>
            <person name="Kanga B."/>
            <person name="Kashin S."/>
            <person name="Khazanovich D."/>
            <person name="Kisner P."/>
            <person name="Lance K."/>
            <person name="Lara M."/>
            <person name="Lee W."/>
            <person name="Lennon N."/>
            <person name="Letendre F."/>
            <person name="LeVine R."/>
            <person name="Lipovsky A."/>
            <person name="Liu X."/>
            <person name="Liu J."/>
            <person name="Liu S."/>
            <person name="Lokyitsang T."/>
            <person name="Lokyitsang Y."/>
            <person name="Lubonja R."/>
            <person name="Lui A."/>
            <person name="MacDonald P."/>
            <person name="Magnisalis V."/>
            <person name="Maru K."/>
            <person name="Matthews C."/>
            <person name="McCusker W."/>
            <person name="McDonough S."/>
            <person name="Mehta T."/>
            <person name="Meldrim J."/>
            <person name="Meneus L."/>
            <person name="Mihai O."/>
            <person name="Mihalev A."/>
            <person name="Mihova T."/>
            <person name="Mittelman R."/>
            <person name="Mlenga V."/>
            <person name="Montmayeur A."/>
            <person name="Mulrain L."/>
            <person name="Navidi A."/>
            <person name="Naylor J."/>
            <person name="Negash T."/>
            <person name="Nguyen T."/>
            <person name="Nguyen N."/>
            <person name="Nicol R."/>
            <person name="Norbu C."/>
            <person name="Norbu N."/>
            <person name="Novod N."/>
            <person name="O'Neill B."/>
            <person name="Osman S."/>
            <person name="Markiewicz E."/>
            <person name="Oyono O.L."/>
            <person name="Patti C."/>
            <person name="Phunkhang P."/>
            <person name="Pierre F."/>
            <person name="Priest M."/>
            <person name="Raghuraman S."/>
            <person name="Rege F."/>
            <person name="Reyes R."/>
            <person name="Rise C."/>
            <person name="Rogov P."/>
            <person name="Ross K."/>
            <person name="Ryan E."/>
            <person name="Settipalli S."/>
            <person name="Shea T."/>
            <person name="Sherpa N."/>
            <person name="Shi L."/>
            <person name="Shih D."/>
            <person name="Sparrow T."/>
            <person name="Spaulding J."/>
            <person name="Stalker J."/>
            <person name="Stange-Thomann N."/>
            <person name="Stavropoulos S."/>
            <person name="Stone C."/>
            <person name="Strader C."/>
            <person name="Tesfaye S."/>
            <person name="Thomson T."/>
            <person name="Thoulutsang Y."/>
            <person name="Thoulutsang D."/>
            <person name="Topham K."/>
            <person name="Topping I."/>
            <person name="Tsamla T."/>
            <person name="Vassiliev H."/>
            <person name="Vo A."/>
            <person name="Wangchuk T."/>
            <person name="Wangdi T."/>
            <person name="Weiand M."/>
            <person name="Wilkinson J."/>
            <person name="Wilson A."/>
            <person name="Yadav S."/>
            <person name="Young G."/>
            <person name="Yu Q."/>
            <person name="Zembek L."/>
            <person name="Zhong D."/>
            <person name="Zimmer A."/>
            <person name="Zwirko Z."/>
            <person name="Jaffe D.B."/>
            <person name="Alvarez P."/>
            <person name="Brockman W."/>
            <person name="Butler J."/>
            <person name="Chin C."/>
            <person name="Gnerre S."/>
            <person name="MacCallum I."/>
            <person name="Graves J.A."/>
            <person name="Ponting C.P."/>
            <person name="Breen M."/>
            <person name="Samollow P.B."/>
            <person name="Lander E.S."/>
            <person name="Lindblad-Toh K."/>
        </authorList>
    </citation>
    <scope>NUCLEOTIDE SEQUENCE [LARGE SCALE GENOMIC DNA]</scope>
</reference>
<dbReference type="Ensembl" id="ENSMODT00000085836.1">
    <property type="protein sequence ID" value="ENSMODP00000055913.1"/>
    <property type="gene ID" value="ENSMODG00000008493.3"/>
</dbReference>
<feature type="domain" description="Flavodoxin-like fold" evidence="3">
    <location>
        <begin position="147"/>
        <end position="256"/>
    </location>
</feature>
<dbReference type="FunCoup" id="A0A5F8H7I9">
    <property type="interactions" value="71"/>
</dbReference>
<evidence type="ECO:0000256" key="1">
    <source>
        <dbReference type="ARBA" id="ARBA00006252"/>
    </source>
</evidence>